<feature type="domain" description="NTP pyrophosphohydrolase MazG-like" evidence="1">
    <location>
        <begin position="29"/>
        <end position="102"/>
    </location>
</feature>
<dbReference type="GO" id="GO:0046052">
    <property type="term" value="P:UTP catabolic process"/>
    <property type="evidence" value="ECO:0007669"/>
    <property type="project" value="TreeGrafter"/>
</dbReference>
<dbReference type="GO" id="GO:0006950">
    <property type="term" value="P:response to stress"/>
    <property type="evidence" value="ECO:0007669"/>
    <property type="project" value="UniProtKB-ARBA"/>
</dbReference>
<keyword evidence="3" id="KW-1185">Reference proteome</keyword>
<dbReference type="CDD" id="cd11528">
    <property type="entry name" value="NTP-PPase_MazG_Nterm"/>
    <property type="match status" value="1"/>
</dbReference>
<dbReference type="GO" id="GO:0047429">
    <property type="term" value="F:nucleoside triphosphate diphosphatase activity"/>
    <property type="evidence" value="ECO:0007669"/>
    <property type="project" value="TreeGrafter"/>
</dbReference>
<accession>A0A7M3SAQ7</accession>
<dbReference type="PANTHER" id="PTHR30522:SF0">
    <property type="entry name" value="NUCLEOSIDE TRIPHOSPHATE PYROPHOSPHOHYDROLASE"/>
    <property type="match status" value="1"/>
</dbReference>
<dbReference type="SUPFAM" id="SSF101386">
    <property type="entry name" value="all-alpha NTP pyrophosphatases"/>
    <property type="match status" value="2"/>
</dbReference>
<evidence type="ECO:0000259" key="1">
    <source>
        <dbReference type="Pfam" id="PF03819"/>
    </source>
</evidence>
<protein>
    <recommendedName>
        <fullName evidence="1">NTP pyrophosphohydrolase MazG-like domain-containing protein</fullName>
    </recommendedName>
</protein>
<dbReference type="GO" id="GO:0046061">
    <property type="term" value="P:dATP catabolic process"/>
    <property type="evidence" value="ECO:0007669"/>
    <property type="project" value="TreeGrafter"/>
</dbReference>
<gene>
    <name evidence="2" type="ORF">bsdcttw_47150</name>
</gene>
<evidence type="ECO:0000313" key="3">
    <source>
        <dbReference type="Proteomes" id="UP000515703"/>
    </source>
</evidence>
<reference evidence="2 3" key="2">
    <citation type="submission" date="2020-08" db="EMBL/GenBank/DDBJ databases">
        <authorList>
            <person name="Ueki A."/>
            <person name="Tonouchi A."/>
        </authorList>
    </citation>
    <scope>NUCLEOTIDE SEQUENCE [LARGE SCALE GENOMIC DNA]</scope>
    <source>
        <strain evidence="2 3">CTTW</strain>
    </source>
</reference>
<dbReference type="EMBL" id="AP023368">
    <property type="protein sequence ID" value="BCK01675.1"/>
    <property type="molecule type" value="Genomic_DNA"/>
</dbReference>
<dbReference type="NCBIfam" id="NF007113">
    <property type="entry name" value="PRK09562.1"/>
    <property type="match status" value="1"/>
</dbReference>
<dbReference type="KEGG" id="acht:bsdcttw_47150"/>
<dbReference type="InterPro" id="IPR048015">
    <property type="entry name" value="NTP-PPase_MazG-like_N"/>
</dbReference>
<dbReference type="Proteomes" id="UP000515703">
    <property type="component" value="Chromosome"/>
</dbReference>
<dbReference type="Pfam" id="PF03819">
    <property type="entry name" value="MazG"/>
    <property type="match status" value="1"/>
</dbReference>
<proteinExistence type="predicted"/>
<name>A0A7M3SAQ7_9FIRM</name>
<dbReference type="InterPro" id="IPR004518">
    <property type="entry name" value="MazG-like_dom"/>
</dbReference>
<dbReference type="FunFam" id="1.10.287.1080:FF:000001">
    <property type="entry name" value="Nucleoside triphosphate pyrophosphohydrolase"/>
    <property type="match status" value="1"/>
</dbReference>
<dbReference type="InterPro" id="IPR011551">
    <property type="entry name" value="NTP_PyrPHydrolase_MazG"/>
</dbReference>
<dbReference type="Gene3D" id="1.10.287.1080">
    <property type="entry name" value="MazG-like"/>
    <property type="match status" value="2"/>
</dbReference>
<dbReference type="PANTHER" id="PTHR30522">
    <property type="entry name" value="NUCLEOSIDE TRIPHOSPHATE PYROPHOSPHOHYDROLASE"/>
    <property type="match status" value="1"/>
</dbReference>
<dbReference type="GO" id="GO:0046047">
    <property type="term" value="P:TTP catabolic process"/>
    <property type="evidence" value="ECO:0007669"/>
    <property type="project" value="TreeGrafter"/>
</dbReference>
<dbReference type="NCBIfam" id="TIGR00444">
    <property type="entry name" value="mazG"/>
    <property type="match status" value="1"/>
</dbReference>
<reference evidence="2 3" key="1">
    <citation type="submission" date="2020-08" db="EMBL/GenBank/DDBJ databases">
        <title>Draft genome sequencing of an Anaerocolumna strain isolated from anoxic soil subjected to BSD treatment.</title>
        <authorList>
            <person name="Uek A."/>
            <person name="Tonouchi A."/>
        </authorList>
    </citation>
    <scope>NUCLEOTIDE SEQUENCE [LARGE SCALE GENOMIC DNA]</scope>
    <source>
        <strain evidence="2 3">CTTW</strain>
    </source>
</reference>
<dbReference type="GO" id="GO:0046081">
    <property type="term" value="P:dUTP catabolic process"/>
    <property type="evidence" value="ECO:0007669"/>
    <property type="project" value="TreeGrafter"/>
</dbReference>
<evidence type="ECO:0000313" key="2">
    <source>
        <dbReference type="EMBL" id="BCK01675.1"/>
    </source>
</evidence>
<organism evidence="2 3">
    <name type="scientific">Anaerocolumna chitinilytica</name>
    <dbReference type="NCBI Taxonomy" id="1727145"/>
    <lineage>
        <taxon>Bacteria</taxon>
        <taxon>Bacillati</taxon>
        <taxon>Bacillota</taxon>
        <taxon>Clostridia</taxon>
        <taxon>Lachnospirales</taxon>
        <taxon>Lachnospiraceae</taxon>
        <taxon>Anaerocolumna</taxon>
    </lineage>
</organism>
<dbReference type="AlphaFoldDB" id="A0A7M3SAQ7"/>
<dbReference type="GO" id="GO:0006203">
    <property type="term" value="P:dGTP catabolic process"/>
    <property type="evidence" value="ECO:0007669"/>
    <property type="project" value="TreeGrafter"/>
</dbReference>
<sequence>MDKKYTFDEFMDIIRYLRSENGCPWDRKQTHESLDKYMLEEAYESVEAIRNGDKENLCEELGDVLLQIALHAVIAEEEKEFTIEDIISEESLKMIRRHPHVFNEKEDIDADQVVQNWDEIKKQEKEQKSTADTLNSIPLALPALMRAEKAIKRAAVVTDTAKTTSETTKTIDWEKEKEEEVREAFNSLTNSLFDIKNKWEEKDERGLEENFENMLFQIVNMSVFLQLNAENSLTNATNKFINRFVDIEGLTEKKPQV</sequence>
<dbReference type="GO" id="GO:0046076">
    <property type="term" value="P:dTTP catabolic process"/>
    <property type="evidence" value="ECO:0007669"/>
    <property type="project" value="TreeGrafter"/>
</dbReference>
<dbReference type="RefSeq" id="WP_185257213.1">
    <property type="nucleotide sequence ID" value="NZ_AP023368.1"/>
</dbReference>